<evidence type="ECO:0000256" key="1">
    <source>
        <dbReference type="ARBA" id="ARBA00022723"/>
    </source>
</evidence>
<gene>
    <name evidence="5" type="ORF">QYT958_LOCUS45204</name>
    <name evidence="6" type="ORF">QYT958_LOCUS46752</name>
</gene>
<dbReference type="Gene3D" id="3.30.40.10">
    <property type="entry name" value="Zinc/RING finger domain, C3HC4 (zinc finger)"/>
    <property type="match status" value="1"/>
</dbReference>
<evidence type="ECO:0000256" key="2">
    <source>
        <dbReference type="ARBA" id="ARBA00022771"/>
    </source>
</evidence>
<dbReference type="EMBL" id="CAJOBR010073990">
    <property type="protein sequence ID" value="CAF5107663.1"/>
    <property type="molecule type" value="Genomic_DNA"/>
</dbReference>
<evidence type="ECO:0000313" key="6">
    <source>
        <dbReference type="EMBL" id="CAF5130251.1"/>
    </source>
</evidence>
<proteinExistence type="predicted"/>
<evidence type="ECO:0000256" key="3">
    <source>
        <dbReference type="ARBA" id="ARBA00022833"/>
    </source>
</evidence>
<protein>
    <recommendedName>
        <fullName evidence="4">PHD-type domain-containing protein</fullName>
    </recommendedName>
</protein>
<sequence>TDDNDPIVYCDRCGVIVHESCYNADTLDDKSSDSSSPSEYWFCT</sequence>
<accession>A0A822FJ75</accession>
<dbReference type="AlphaFoldDB" id="A0A822FJ75"/>
<dbReference type="SUPFAM" id="SSF57903">
    <property type="entry name" value="FYVE/PHD zinc finger"/>
    <property type="match status" value="1"/>
</dbReference>
<organism evidence="6 7">
    <name type="scientific">Rotaria socialis</name>
    <dbReference type="NCBI Taxonomy" id="392032"/>
    <lineage>
        <taxon>Eukaryota</taxon>
        <taxon>Metazoa</taxon>
        <taxon>Spiralia</taxon>
        <taxon>Gnathifera</taxon>
        <taxon>Rotifera</taxon>
        <taxon>Eurotatoria</taxon>
        <taxon>Bdelloidea</taxon>
        <taxon>Philodinida</taxon>
        <taxon>Philodinidae</taxon>
        <taxon>Rotaria</taxon>
    </lineage>
</organism>
<dbReference type="GO" id="GO:0008270">
    <property type="term" value="F:zinc ion binding"/>
    <property type="evidence" value="ECO:0007669"/>
    <property type="project" value="UniProtKB-KW"/>
</dbReference>
<comment type="caution">
    <text evidence="6">The sequence shown here is derived from an EMBL/GenBank/DDBJ whole genome shotgun (WGS) entry which is preliminary data.</text>
</comment>
<keyword evidence="2" id="KW-0863">Zinc-finger</keyword>
<evidence type="ECO:0000259" key="4">
    <source>
        <dbReference type="Pfam" id="PF13831"/>
    </source>
</evidence>
<feature type="non-terminal residue" evidence="6">
    <location>
        <position position="44"/>
    </location>
</feature>
<dbReference type="EMBL" id="CAJOBR010084526">
    <property type="protein sequence ID" value="CAF5130251.1"/>
    <property type="molecule type" value="Genomic_DNA"/>
</dbReference>
<dbReference type="InterPro" id="IPR011011">
    <property type="entry name" value="Znf_FYVE_PHD"/>
</dbReference>
<feature type="non-terminal residue" evidence="6">
    <location>
        <position position="1"/>
    </location>
</feature>
<dbReference type="InterPro" id="IPR019787">
    <property type="entry name" value="Znf_PHD-finger"/>
</dbReference>
<keyword evidence="3" id="KW-0862">Zinc</keyword>
<name>A0A822FJ75_9BILA</name>
<feature type="domain" description="PHD-type" evidence="4">
    <location>
        <begin position="5"/>
        <end position="29"/>
    </location>
</feature>
<reference evidence="6" key="1">
    <citation type="submission" date="2021-02" db="EMBL/GenBank/DDBJ databases">
        <authorList>
            <person name="Nowell W R."/>
        </authorList>
    </citation>
    <scope>NUCLEOTIDE SEQUENCE</scope>
</reference>
<evidence type="ECO:0000313" key="7">
    <source>
        <dbReference type="Proteomes" id="UP000663848"/>
    </source>
</evidence>
<keyword evidence="1" id="KW-0479">Metal-binding</keyword>
<dbReference type="Pfam" id="PF13831">
    <property type="entry name" value="PHD_2"/>
    <property type="match status" value="1"/>
</dbReference>
<dbReference type="InterPro" id="IPR013083">
    <property type="entry name" value="Znf_RING/FYVE/PHD"/>
</dbReference>
<dbReference type="Proteomes" id="UP000663848">
    <property type="component" value="Unassembled WGS sequence"/>
</dbReference>
<evidence type="ECO:0000313" key="5">
    <source>
        <dbReference type="EMBL" id="CAF5107663.1"/>
    </source>
</evidence>